<organism evidence="3">
    <name type="scientific">marine metagenome</name>
    <dbReference type="NCBI Taxonomy" id="408172"/>
    <lineage>
        <taxon>unclassified sequences</taxon>
        <taxon>metagenomes</taxon>
        <taxon>ecological metagenomes</taxon>
    </lineage>
</organism>
<dbReference type="InterPro" id="IPR036259">
    <property type="entry name" value="MFS_trans_sf"/>
</dbReference>
<feature type="transmembrane region" description="Helical" evidence="1">
    <location>
        <begin position="357"/>
        <end position="384"/>
    </location>
</feature>
<evidence type="ECO:0000259" key="2">
    <source>
        <dbReference type="PROSITE" id="PS50850"/>
    </source>
</evidence>
<dbReference type="GO" id="GO:0022857">
    <property type="term" value="F:transmembrane transporter activity"/>
    <property type="evidence" value="ECO:0007669"/>
    <property type="project" value="InterPro"/>
</dbReference>
<name>A0A381PII8_9ZZZZ</name>
<evidence type="ECO:0000313" key="3">
    <source>
        <dbReference type="EMBL" id="SUZ66842.1"/>
    </source>
</evidence>
<protein>
    <recommendedName>
        <fullName evidence="2">Major facilitator superfamily (MFS) profile domain-containing protein</fullName>
    </recommendedName>
</protein>
<dbReference type="PANTHER" id="PTHR11360">
    <property type="entry name" value="MONOCARBOXYLATE TRANSPORTER"/>
    <property type="match status" value="1"/>
</dbReference>
<gene>
    <name evidence="3" type="ORF">METZ01_LOCUS19696</name>
</gene>
<dbReference type="SUPFAM" id="SSF103473">
    <property type="entry name" value="MFS general substrate transporter"/>
    <property type="match status" value="1"/>
</dbReference>
<reference evidence="3" key="1">
    <citation type="submission" date="2018-05" db="EMBL/GenBank/DDBJ databases">
        <authorList>
            <person name="Lanie J.A."/>
            <person name="Ng W.-L."/>
            <person name="Kazmierczak K.M."/>
            <person name="Andrzejewski T.M."/>
            <person name="Davidsen T.M."/>
            <person name="Wayne K.J."/>
            <person name="Tettelin H."/>
            <person name="Glass J.I."/>
            <person name="Rusch D."/>
            <person name="Podicherti R."/>
            <person name="Tsui H.-C.T."/>
            <person name="Winkler M.E."/>
        </authorList>
    </citation>
    <scope>NUCLEOTIDE SEQUENCE</scope>
</reference>
<dbReference type="Gene3D" id="1.20.1250.20">
    <property type="entry name" value="MFS general substrate transporter like domains"/>
    <property type="match status" value="2"/>
</dbReference>
<feature type="transmembrane region" description="Helical" evidence="1">
    <location>
        <begin position="172"/>
        <end position="193"/>
    </location>
</feature>
<feature type="transmembrane region" description="Helical" evidence="1">
    <location>
        <begin position="12"/>
        <end position="31"/>
    </location>
</feature>
<dbReference type="InterPro" id="IPR050327">
    <property type="entry name" value="Proton-linked_MCT"/>
</dbReference>
<feature type="transmembrane region" description="Helical" evidence="1">
    <location>
        <begin position="390"/>
        <end position="411"/>
    </location>
</feature>
<dbReference type="PROSITE" id="PS50850">
    <property type="entry name" value="MFS"/>
    <property type="match status" value="1"/>
</dbReference>
<feature type="domain" description="Major facilitator superfamily (MFS) profile" evidence="2">
    <location>
        <begin position="17"/>
        <end position="416"/>
    </location>
</feature>
<feature type="transmembrane region" description="Helical" evidence="1">
    <location>
        <begin position="303"/>
        <end position="321"/>
    </location>
</feature>
<dbReference type="PANTHER" id="PTHR11360:SF284">
    <property type="entry name" value="EG:103B4.3 PROTEIN-RELATED"/>
    <property type="match status" value="1"/>
</dbReference>
<accession>A0A381PII8</accession>
<feature type="transmembrane region" description="Helical" evidence="1">
    <location>
        <begin position="106"/>
        <end position="131"/>
    </location>
</feature>
<proteinExistence type="predicted"/>
<dbReference type="CDD" id="cd17355">
    <property type="entry name" value="MFS_YcxA_like"/>
    <property type="match status" value="1"/>
</dbReference>
<keyword evidence="1" id="KW-0472">Membrane</keyword>
<feature type="transmembrane region" description="Helical" evidence="1">
    <location>
        <begin position="327"/>
        <end position="345"/>
    </location>
</feature>
<dbReference type="InterPro" id="IPR020846">
    <property type="entry name" value="MFS_dom"/>
</dbReference>
<evidence type="ECO:0000256" key="1">
    <source>
        <dbReference type="SAM" id="Phobius"/>
    </source>
</evidence>
<keyword evidence="1" id="KW-0812">Transmembrane</keyword>
<feature type="transmembrane region" description="Helical" evidence="1">
    <location>
        <begin position="83"/>
        <end position="100"/>
    </location>
</feature>
<dbReference type="Pfam" id="PF07690">
    <property type="entry name" value="MFS_1"/>
    <property type="match status" value="1"/>
</dbReference>
<feature type="transmembrane region" description="Helical" evidence="1">
    <location>
        <begin position="143"/>
        <end position="166"/>
    </location>
</feature>
<dbReference type="InterPro" id="IPR011701">
    <property type="entry name" value="MFS"/>
</dbReference>
<feature type="transmembrane region" description="Helical" evidence="1">
    <location>
        <begin position="51"/>
        <end position="71"/>
    </location>
</feature>
<dbReference type="EMBL" id="UINC01000994">
    <property type="protein sequence ID" value="SUZ66842.1"/>
    <property type="molecule type" value="Genomic_DNA"/>
</dbReference>
<feature type="transmembrane region" description="Helical" evidence="1">
    <location>
        <begin position="270"/>
        <end position="291"/>
    </location>
</feature>
<feature type="transmembrane region" description="Helical" evidence="1">
    <location>
        <begin position="243"/>
        <end position="264"/>
    </location>
</feature>
<dbReference type="AlphaFoldDB" id="A0A381PII8"/>
<keyword evidence="1" id="KW-1133">Transmembrane helix</keyword>
<sequence>MSSTEKAKAPLYFGWYVCAATVFVAFVTTGARSSFGIFIIPLEEEFGWSRFMLSSAVGTGFLVNGLTQPFVGRLFDQFSGRTVIMVGLIIAGLATASLSLTFNYLFLFFVFGILLSTAMSGASVTNTMALLAKWFHRRRSTVLGINVAGASLGGLTLVPFGMFLLQATSWRVTWAALGLIILVLALPMVYFFIRNDPADMGLQPDGDTEEATSANKLESKRGPIEVEKWSESFRSWPMWQISMAYTVCGITTGMISAHFVPYAIGQGLSGTLAALAFGVMMALNVVGGLGAGFLGDRFGRKNLLAAVYVLRGIAFIFLLLFPGATGVWIFALLAGFSWIASVPLTTSLTADVYGLRALATISGISFLCHQVGSFVSILAAGLLFDITDSYTLPFAIGGALLFPAAISAFSVRERKYSARYQTPLSTAAAAGD</sequence>